<reference evidence="2 3" key="1">
    <citation type="submission" date="2021-06" db="EMBL/GenBank/DDBJ databases">
        <title>Caerostris extrusa draft genome.</title>
        <authorList>
            <person name="Kono N."/>
            <person name="Arakawa K."/>
        </authorList>
    </citation>
    <scope>NUCLEOTIDE SEQUENCE [LARGE SCALE GENOMIC DNA]</scope>
</reference>
<evidence type="ECO:0008006" key="4">
    <source>
        <dbReference type="Google" id="ProtNLM"/>
    </source>
</evidence>
<gene>
    <name evidence="2" type="ORF">CEXT_628181</name>
</gene>
<keyword evidence="1" id="KW-0812">Transmembrane</keyword>
<keyword evidence="1" id="KW-0472">Membrane</keyword>
<comment type="caution">
    <text evidence="2">The sequence shown here is derived from an EMBL/GenBank/DDBJ whole genome shotgun (WGS) entry which is preliminary data.</text>
</comment>
<dbReference type="AlphaFoldDB" id="A0AAV4YE04"/>
<protein>
    <recommendedName>
        <fullName evidence="4">Transmembrane protein</fullName>
    </recommendedName>
</protein>
<proteinExistence type="predicted"/>
<dbReference type="EMBL" id="BPLR01019239">
    <property type="protein sequence ID" value="GIZ05228.1"/>
    <property type="molecule type" value="Genomic_DNA"/>
</dbReference>
<name>A0AAV4YE04_CAEEX</name>
<evidence type="ECO:0000313" key="2">
    <source>
        <dbReference type="EMBL" id="GIZ05228.1"/>
    </source>
</evidence>
<organism evidence="2 3">
    <name type="scientific">Caerostris extrusa</name>
    <name type="common">Bark spider</name>
    <name type="synonym">Caerostris bankana</name>
    <dbReference type="NCBI Taxonomy" id="172846"/>
    <lineage>
        <taxon>Eukaryota</taxon>
        <taxon>Metazoa</taxon>
        <taxon>Ecdysozoa</taxon>
        <taxon>Arthropoda</taxon>
        <taxon>Chelicerata</taxon>
        <taxon>Arachnida</taxon>
        <taxon>Araneae</taxon>
        <taxon>Araneomorphae</taxon>
        <taxon>Entelegynae</taxon>
        <taxon>Araneoidea</taxon>
        <taxon>Araneidae</taxon>
        <taxon>Caerostris</taxon>
    </lineage>
</organism>
<keyword evidence="1" id="KW-1133">Transmembrane helix</keyword>
<evidence type="ECO:0000256" key="1">
    <source>
        <dbReference type="SAM" id="Phobius"/>
    </source>
</evidence>
<feature type="transmembrane region" description="Helical" evidence="1">
    <location>
        <begin position="75"/>
        <end position="95"/>
    </location>
</feature>
<accession>A0AAV4YE04</accession>
<keyword evidence="3" id="KW-1185">Reference proteome</keyword>
<evidence type="ECO:0000313" key="3">
    <source>
        <dbReference type="Proteomes" id="UP001054945"/>
    </source>
</evidence>
<sequence length="129" mass="14787">MVIPGIPRHSNMKRIPFLCLYPCMKSSSSFSRKHEGMFTGQATMAGLGGKKKKSPGRQHANLHPYFRFPRSSNNGFLAGFFFFSFQLGVFVFLYVCQLVTMGNYCFIRRLTQSFIIWGHTQKEMLDNEG</sequence>
<dbReference type="Proteomes" id="UP001054945">
    <property type="component" value="Unassembled WGS sequence"/>
</dbReference>